<protein>
    <recommendedName>
        <fullName evidence="3">MULE transposase domain-containing protein</fullName>
    </recommendedName>
</protein>
<comment type="caution">
    <text evidence="1">The sequence shown here is derived from an EMBL/GenBank/DDBJ whole genome shotgun (WGS) entry which is preliminary data.</text>
</comment>
<dbReference type="EMBL" id="CAJNRD030001118">
    <property type="protein sequence ID" value="CAG5082675.1"/>
    <property type="molecule type" value="Genomic_DNA"/>
</dbReference>
<name>A0A8J2MH79_COTCN</name>
<sequence>MANNGRKRKSYIDSLPDRVFHGFTFRQGRPLKDGARRLICSHAESHACDALGTLSATDDFSYVPKKEKHTHERDPDAEIKARFTRDLYIATKHQFRTLQIIYDEIALLHEEGAALLSFNDINRKMQAWLENRVLPEVTSIGDIKLQLNDPLFKNINLHNAGKTEIEFVQDEEGQDTAMILVDANLLSQLETTTLFIQSTDHKFEGVDNLQLTSISTKHMDHILPLVWIILSDKNEKICESILRKILTLQPTLSPTAIYSEFDSDYWRAVKAVFPNVIIKGMFLSHCKQI</sequence>
<evidence type="ECO:0000313" key="2">
    <source>
        <dbReference type="Proteomes" id="UP000786811"/>
    </source>
</evidence>
<keyword evidence="2" id="KW-1185">Reference proteome</keyword>
<accession>A0A8J2MH79</accession>
<organism evidence="1 2">
    <name type="scientific">Cotesia congregata</name>
    <name type="common">Parasitoid wasp</name>
    <name type="synonym">Apanteles congregatus</name>
    <dbReference type="NCBI Taxonomy" id="51543"/>
    <lineage>
        <taxon>Eukaryota</taxon>
        <taxon>Metazoa</taxon>
        <taxon>Ecdysozoa</taxon>
        <taxon>Arthropoda</taxon>
        <taxon>Hexapoda</taxon>
        <taxon>Insecta</taxon>
        <taxon>Pterygota</taxon>
        <taxon>Neoptera</taxon>
        <taxon>Endopterygota</taxon>
        <taxon>Hymenoptera</taxon>
        <taxon>Apocrita</taxon>
        <taxon>Ichneumonoidea</taxon>
        <taxon>Braconidae</taxon>
        <taxon>Microgastrinae</taxon>
        <taxon>Cotesia</taxon>
    </lineage>
</organism>
<feature type="non-terminal residue" evidence="1">
    <location>
        <position position="289"/>
    </location>
</feature>
<evidence type="ECO:0000313" key="1">
    <source>
        <dbReference type="EMBL" id="CAG5082675.1"/>
    </source>
</evidence>
<evidence type="ECO:0008006" key="3">
    <source>
        <dbReference type="Google" id="ProtNLM"/>
    </source>
</evidence>
<reference evidence="1" key="1">
    <citation type="submission" date="2021-04" db="EMBL/GenBank/DDBJ databases">
        <authorList>
            <person name="Chebbi M.A.C M."/>
        </authorList>
    </citation>
    <scope>NUCLEOTIDE SEQUENCE</scope>
</reference>
<dbReference type="OrthoDB" id="6482909at2759"/>
<proteinExistence type="predicted"/>
<dbReference type="Proteomes" id="UP000786811">
    <property type="component" value="Unassembled WGS sequence"/>
</dbReference>
<dbReference type="AlphaFoldDB" id="A0A8J2MH79"/>
<gene>
    <name evidence="1" type="ORF">HICCMSTLAB_LOCUS3624</name>
</gene>